<gene>
    <name evidence="1" type="ORF">AAHA92_01007</name>
</gene>
<proteinExistence type="predicted"/>
<dbReference type="AlphaFoldDB" id="A0ABD1ILG1"/>
<keyword evidence="2" id="KW-1185">Reference proteome</keyword>
<dbReference type="Proteomes" id="UP001567538">
    <property type="component" value="Unassembled WGS sequence"/>
</dbReference>
<reference evidence="1 2" key="1">
    <citation type="submission" date="2024-06" db="EMBL/GenBank/DDBJ databases">
        <title>A chromosome level genome sequence of Diviner's sage (Salvia divinorum).</title>
        <authorList>
            <person name="Ford S.A."/>
            <person name="Ro D.-K."/>
            <person name="Ness R.W."/>
            <person name="Phillips M.A."/>
        </authorList>
    </citation>
    <scope>NUCLEOTIDE SEQUENCE [LARGE SCALE GENOMIC DNA]</scope>
    <source>
        <strain evidence="1">SAF-2024a</strain>
        <tissue evidence="1">Leaf</tissue>
    </source>
</reference>
<accession>A0ABD1ILG1</accession>
<name>A0ABD1ILG1_SALDI</name>
<dbReference type="EMBL" id="JBEAFC010000001">
    <property type="protein sequence ID" value="KAL1569539.1"/>
    <property type="molecule type" value="Genomic_DNA"/>
</dbReference>
<evidence type="ECO:0000313" key="1">
    <source>
        <dbReference type="EMBL" id="KAL1569539.1"/>
    </source>
</evidence>
<organism evidence="1 2">
    <name type="scientific">Salvia divinorum</name>
    <name type="common">Maria pastora</name>
    <name type="synonym">Diviner's sage</name>
    <dbReference type="NCBI Taxonomy" id="28513"/>
    <lineage>
        <taxon>Eukaryota</taxon>
        <taxon>Viridiplantae</taxon>
        <taxon>Streptophyta</taxon>
        <taxon>Embryophyta</taxon>
        <taxon>Tracheophyta</taxon>
        <taxon>Spermatophyta</taxon>
        <taxon>Magnoliopsida</taxon>
        <taxon>eudicotyledons</taxon>
        <taxon>Gunneridae</taxon>
        <taxon>Pentapetalae</taxon>
        <taxon>asterids</taxon>
        <taxon>lamiids</taxon>
        <taxon>Lamiales</taxon>
        <taxon>Lamiaceae</taxon>
        <taxon>Nepetoideae</taxon>
        <taxon>Mentheae</taxon>
        <taxon>Salviinae</taxon>
        <taxon>Salvia</taxon>
        <taxon>Salvia subgen. Calosphace</taxon>
    </lineage>
</organism>
<sequence>MDKLEKAILSALEKTKQPAPTEKCQAPLGQEEAFPYYGPPRRWSTQLKFMPLGVGKPTGAGTRESKETLPGETILTLGGPMQIRISQPCRPKIFRTVWRDQLVGQVEIPKVQTNEVIEIKEEILTGPAAINPTGPVEISREILSIHMYLHIRRDFRAAEQTSKHKEARDQTTVITKAMEQTGVSTPSKGRGTTTQISKGTPISTNGLAIISMHLDQASHILSSSRSRWTIWLETCSTCSSISTATCMPTMMLCISCRMLIRNKGLQWIC</sequence>
<protein>
    <submittedName>
        <fullName evidence="1">Uncharacterized protein</fullName>
    </submittedName>
</protein>
<comment type="caution">
    <text evidence="1">The sequence shown here is derived from an EMBL/GenBank/DDBJ whole genome shotgun (WGS) entry which is preliminary data.</text>
</comment>
<evidence type="ECO:0000313" key="2">
    <source>
        <dbReference type="Proteomes" id="UP001567538"/>
    </source>
</evidence>